<sequence length="69" mass="7580">MGIGYQLEANSSHHNPPRMVMVRAANINLLFNNGQMEILMGKIQVDYQGDILAGITGLTCSFLSMTKHS</sequence>
<organism evidence="1">
    <name type="scientific">Rhizophora mucronata</name>
    <name type="common">Asiatic mangrove</name>
    <dbReference type="NCBI Taxonomy" id="61149"/>
    <lineage>
        <taxon>Eukaryota</taxon>
        <taxon>Viridiplantae</taxon>
        <taxon>Streptophyta</taxon>
        <taxon>Embryophyta</taxon>
        <taxon>Tracheophyta</taxon>
        <taxon>Spermatophyta</taxon>
        <taxon>Magnoliopsida</taxon>
        <taxon>eudicotyledons</taxon>
        <taxon>Gunneridae</taxon>
        <taxon>Pentapetalae</taxon>
        <taxon>rosids</taxon>
        <taxon>fabids</taxon>
        <taxon>Malpighiales</taxon>
        <taxon>Rhizophoraceae</taxon>
        <taxon>Rhizophora</taxon>
    </lineage>
</organism>
<name>A0A2P2NZR1_RHIMU</name>
<evidence type="ECO:0000313" key="1">
    <source>
        <dbReference type="EMBL" id="MBX47980.1"/>
    </source>
</evidence>
<protein>
    <submittedName>
        <fullName evidence="1">Uncharacterized protein</fullName>
    </submittedName>
</protein>
<reference evidence="1" key="1">
    <citation type="submission" date="2018-02" db="EMBL/GenBank/DDBJ databases">
        <title>Rhizophora mucronata_Transcriptome.</title>
        <authorList>
            <person name="Meera S.P."/>
            <person name="Sreeshan A."/>
            <person name="Augustine A."/>
        </authorList>
    </citation>
    <scope>NUCLEOTIDE SEQUENCE</scope>
    <source>
        <tissue evidence="1">Leaf</tissue>
    </source>
</reference>
<proteinExistence type="predicted"/>
<accession>A0A2P2NZR1</accession>
<dbReference type="AlphaFoldDB" id="A0A2P2NZR1"/>
<dbReference type="EMBL" id="GGEC01067496">
    <property type="protein sequence ID" value="MBX47980.1"/>
    <property type="molecule type" value="Transcribed_RNA"/>
</dbReference>